<dbReference type="AlphaFoldDB" id="A0AAN4PNT9"/>
<organism evidence="2 4">
    <name type="scientific">Aspergillus lentulus</name>
    <dbReference type="NCBI Taxonomy" id="293939"/>
    <lineage>
        <taxon>Eukaryota</taxon>
        <taxon>Fungi</taxon>
        <taxon>Dikarya</taxon>
        <taxon>Ascomycota</taxon>
        <taxon>Pezizomycotina</taxon>
        <taxon>Eurotiomycetes</taxon>
        <taxon>Eurotiomycetidae</taxon>
        <taxon>Eurotiales</taxon>
        <taxon>Aspergillaceae</taxon>
        <taxon>Aspergillus</taxon>
        <taxon>Aspergillus subgen. Fumigati</taxon>
    </lineage>
</organism>
<dbReference type="EMBL" id="BCLY01000012">
    <property type="protein sequence ID" value="GAQ09754.1"/>
    <property type="molecule type" value="Genomic_DNA"/>
</dbReference>
<comment type="caution">
    <text evidence="2">The sequence shown here is derived from an EMBL/GenBank/DDBJ whole genome shotgun (WGS) entry which is preliminary data.</text>
</comment>
<evidence type="ECO:0000313" key="5">
    <source>
        <dbReference type="Proteomes" id="UP000465220"/>
    </source>
</evidence>
<accession>A0AAN4PNT9</accession>
<reference evidence="3 5" key="2">
    <citation type="submission" date="2020-01" db="EMBL/GenBank/DDBJ databases">
        <title>Draft genome sequence of Aspergillus lentulus IFM 60648.</title>
        <authorList>
            <person name="Takahashi H."/>
            <person name="Yaguchi T."/>
        </authorList>
    </citation>
    <scope>NUCLEOTIDE SEQUENCE [LARGE SCALE GENOMIC DNA]</scope>
    <source>
        <strain evidence="3 5">IFM 60648</strain>
    </source>
</reference>
<gene>
    <name evidence="2" type="ORF">ALT_7075</name>
    <name evidence="3" type="ORF">IFM60648_05654</name>
</gene>
<protein>
    <submittedName>
        <fullName evidence="2">Uncharacterized protein</fullName>
    </submittedName>
</protein>
<keyword evidence="5" id="KW-1185">Reference proteome</keyword>
<evidence type="ECO:0000313" key="2">
    <source>
        <dbReference type="EMBL" id="GAQ09754.1"/>
    </source>
</evidence>
<reference evidence="2 4" key="1">
    <citation type="submission" date="2015-11" db="EMBL/GenBank/DDBJ databases">
        <title>Aspergillus lentulus strain IFM 54703T.</title>
        <authorList>
            <person name="Kusuya Y."/>
            <person name="Sakai K."/>
            <person name="Kamei K."/>
            <person name="Takahashi H."/>
            <person name="Yaguchi T."/>
        </authorList>
    </citation>
    <scope>NUCLEOTIDE SEQUENCE [LARGE SCALE GENOMIC DNA]</scope>
    <source>
        <strain evidence="2 4">IFM 54703</strain>
    </source>
</reference>
<dbReference type="Proteomes" id="UP000051487">
    <property type="component" value="Unassembled WGS sequence"/>
</dbReference>
<evidence type="ECO:0000256" key="1">
    <source>
        <dbReference type="SAM" id="SignalP"/>
    </source>
</evidence>
<dbReference type="Proteomes" id="UP000465220">
    <property type="component" value="Unassembled WGS sequence"/>
</dbReference>
<sequence>MKTFSLLASIAVLLALGQQILASTNTTSNETIWVRSHLPPSHLTSHVQSIYDNLGGTFALPSYFGPGAHISGLILSNSTDDLPLAAYRQSGNSSLSIGNSPLSLDKRAAIKPISVTCTDPPEFANRLVSFNAQVFMNGVFCDWVVALTPYSVAVVGLVFSNLQCGNNNQYLCQGLWTVGAVKAGDTIGTGIQNLCAEGMESLANACFQTGGSQVVEVTATGVDFQMEGYANSATEETCAGTTPGDLCSSYTCTGQCNPGHDDPV</sequence>
<feature type="chain" id="PRO_5042914061" evidence="1">
    <location>
        <begin position="23"/>
        <end position="264"/>
    </location>
</feature>
<proteinExistence type="predicted"/>
<name>A0AAN4PNT9_ASPLE</name>
<dbReference type="EMBL" id="BLKI01000030">
    <property type="protein sequence ID" value="GFF80131.1"/>
    <property type="molecule type" value="Genomic_DNA"/>
</dbReference>
<evidence type="ECO:0000313" key="4">
    <source>
        <dbReference type="Proteomes" id="UP000051487"/>
    </source>
</evidence>
<keyword evidence="1" id="KW-0732">Signal</keyword>
<feature type="signal peptide" evidence="1">
    <location>
        <begin position="1"/>
        <end position="22"/>
    </location>
</feature>
<evidence type="ECO:0000313" key="3">
    <source>
        <dbReference type="EMBL" id="GFF80131.1"/>
    </source>
</evidence>